<name>A0AAD6CQK4_9EURO</name>
<evidence type="ECO:0000313" key="2">
    <source>
        <dbReference type="Proteomes" id="UP001220324"/>
    </source>
</evidence>
<sequence length="104" mass="11095">MPGSDRTVSILAGKQRGANGAIYLRCANEPVSSTVGLIYNLRSVSQEAFRGDLVDPAPRSALPVPLKDLLRTVGYGTMQKVPYQWVLCSRSNAGSLGSFILGLV</sequence>
<dbReference type="AlphaFoldDB" id="A0AAD6CQK4"/>
<protein>
    <submittedName>
        <fullName evidence="1">Uncharacterized protein</fullName>
    </submittedName>
</protein>
<proteinExistence type="predicted"/>
<comment type="caution">
    <text evidence="1">The sequence shown here is derived from an EMBL/GenBank/DDBJ whole genome shotgun (WGS) entry which is preliminary data.</text>
</comment>
<evidence type="ECO:0000313" key="1">
    <source>
        <dbReference type="EMBL" id="KAJ5532995.1"/>
    </source>
</evidence>
<dbReference type="EMBL" id="JAQIZZ010000007">
    <property type="protein sequence ID" value="KAJ5532995.1"/>
    <property type="molecule type" value="Genomic_DNA"/>
</dbReference>
<gene>
    <name evidence="1" type="ORF">N7494_009547</name>
</gene>
<accession>A0AAD6CQK4</accession>
<keyword evidence="2" id="KW-1185">Reference proteome</keyword>
<dbReference type="Proteomes" id="UP001220324">
    <property type="component" value="Unassembled WGS sequence"/>
</dbReference>
<organism evidence="1 2">
    <name type="scientific">Penicillium frequentans</name>
    <dbReference type="NCBI Taxonomy" id="3151616"/>
    <lineage>
        <taxon>Eukaryota</taxon>
        <taxon>Fungi</taxon>
        <taxon>Dikarya</taxon>
        <taxon>Ascomycota</taxon>
        <taxon>Pezizomycotina</taxon>
        <taxon>Eurotiomycetes</taxon>
        <taxon>Eurotiomycetidae</taxon>
        <taxon>Eurotiales</taxon>
        <taxon>Aspergillaceae</taxon>
        <taxon>Penicillium</taxon>
    </lineage>
</organism>
<reference evidence="1 2" key="1">
    <citation type="journal article" date="2023" name="IMA Fungus">
        <title>Comparative genomic study of the Penicillium genus elucidates a diverse pangenome and 15 lateral gene transfer events.</title>
        <authorList>
            <person name="Petersen C."/>
            <person name="Sorensen T."/>
            <person name="Nielsen M.R."/>
            <person name="Sondergaard T.E."/>
            <person name="Sorensen J.L."/>
            <person name="Fitzpatrick D.A."/>
            <person name="Frisvad J.C."/>
            <person name="Nielsen K.L."/>
        </authorList>
    </citation>
    <scope>NUCLEOTIDE SEQUENCE [LARGE SCALE GENOMIC DNA]</scope>
    <source>
        <strain evidence="1 2">IBT 35679</strain>
    </source>
</reference>